<dbReference type="Gene3D" id="3.20.20.80">
    <property type="entry name" value="Glycosidases"/>
    <property type="match status" value="1"/>
</dbReference>
<dbReference type="GO" id="GO:0047471">
    <property type="term" value="F:maltose alpha-D-glucosyltransferase activity"/>
    <property type="evidence" value="ECO:0007669"/>
    <property type="project" value="UniProtKB-EC"/>
</dbReference>
<dbReference type="AlphaFoldDB" id="A0A8J2UNG7"/>
<keyword evidence="11" id="KW-0067">ATP-binding</keyword>
<dbReference type="Pfam" id="PF18085">
    <property type="entry name" value="Mak_N_cap"/>
    <property type="match status" value="1"/>
</dbReference>
<evidence type="ECO:0000256" key="13">
    <source>
        <dbReference type="ARBA" id="ARBA00031251"/>
    </source>
</evidence>
<name>A0A8J2UNG7_9BURK</name>
<dbReference type="Pfam" id="PF00128">
    <property type="entry name" value="Alpha-amylase"/>
    <property type="match status" value="1"/>
</dbReference>
<evidence type="ECO:0000256" key="12">
    <source>
        <dbReference type="ARBA" id="ARBA00023235"/>
    </source>
</evidence>
<evidence type="ECO:0000256" key="2">
    <source>
        <dbReference type="ARBA" id="ARBA00005496"/>
    </source>
</evidence>
<evidence type="ECO:0000256" key="11">
    <source>
        <dbReference type="ARBA" id="ARBA00022840"/>
    </source>
</evidence>
<dbReference type="Pfam" id="PF16657">
    <property type="entry name" value="Malt_amylase_C"/>
    <property type="match status" value="1"/>
</dbReference>
<dbReference type="CDD" id="cd11334">
    <property type="entry name" value="AmyAc_TreS"/>
    <property type="match status" value="1"/>
</dbReference>
<keyword evidence="9" id="KW-0547">Nucleotide-binding</keyword>
<evidence type="ECO:0000256" key="4">
    <source>
        <dbReference type="ARBA" id="ARBA00011962"/>
    </source>
</evidence>
<evidence type="ECO:0000256" key="6">
    <source>
        <dbReference type="ARBA" id="ARBA00013882"/>
    </source>
</evidence>
<keyword evidence="12" id="KW-0413">Isomerase</keyword>
<dbReference type="EMBL" id="BMCG01000005">
    <property type="protein sequence ID" value="GGC14457.1"/>
    <property type="molecule type" value="Genomic_DNA"/>
</dbReference>
<evidence type="ECO:0000256" key="9">
    <source>
        <dbReference type="ARBA" id="ARBA00022741"/>
    </source>
</evidence>
<feature type="domain" description="Glycosyl hydrolase family 13 catalytic" evidence="16">
    <location>
        <begin position="35"/>
        <end position="429"/>
    </location>
</feature>
<dbReference type="InterPro" id="IPR040999">
    <property type="entry name" value="Mak_N_cap"/>
</dbReference>
<dbReference type="GO" id="GO:0005975">
    <property type="term" value="P:carbohydrate metabolic process"/>
    <property type="evidence" value="ECO:0007669"/>
    <property type="project" value="InterPro"/>
</dbReference>
<organism evidence="17 18">
    <name type="scientific">Oxalicibacterium flavum</name>
    <dbReference type="NCBI Taxonomy" id="179467"/>
    <lineage>
        <taxon>Bacteria</taxon>
        <taxon>Pseudomonadati</taxon>
        <taxon>Pseudomonadota</taxon>
        <taxon>Betaproteobacteria</taxon>
        <taxon>Burkholderiales</taxon>
        <taxon>Oxalobacteraceae</taxon>
        <taxon>Oxalicibacterium</taxon>
    </lineage>
</organism>
<comment type="catalytic activity">
    <reaction evidence="1">
        <text>D-maltose = alpha,alpha-trehalose</text>
        <dbReference type="Rhea" id="RHEA:15145"/>
        <dbReference type="ChEBI" id="CHEBI:16551"/>
        <dbReference type="ChEBI" id="CHEBI:17306"/>
        <dbReference type="EC" id="5.4.99.16"/>
    </reaction>
</comment>
<dbReference type="Gene3D" id="3.90.400.10">
    <property type="entry name" value="Oligo-1,6-glucosidase, Domain 2"/>
    <property type="match status" value="1"/>
</dbReference>
<dbReference type="InterPro" id="IPR032091">
    <property type="entry name" value="Malt_amylase-like_C"/>
</dbReference>
<dbReference type="InterPro" id="IPR011009">
    <property type="entry name" value="Kinase-like_dom_sf"/>
</dbReference>
<evidence type="ECO:0000256" key="1">
    <source>
        <dbReference type="ARBA" id="ARBA00001595"/>
    </source>
</evidence>
<keyword evidence="8" id="KW-0479">Metal-binding</keyword>
<comment type="catalytic activity">
    <reaction evidence="15">
        <text>D-maltose + ATP = alpha-maltose 1-phosphate + ADP + H(+)</text>
        <dbReference type="Rhea" id="RHEA:31915"/>
        <dbReference type="ChEBI" id="CHEBI:15378"/>
        <dbReference type="ChEBI" id="CHEBI:17306"/>
        <dbReference type="ChEBI" id="CHEBI:30616"/>
        <dbReference type="ChEBI" id="CHEBI:63576"/>
        <dbReference type="ChEBI" id="CHEBI:456216"/>
        <dbReference type="EC" id="2.7.1.175"/>
    </reaction>
</comment>
<evidence type="ECO:0000256" key="5">
    <source>
        <dbReference type="ARBA" id="ARBA00012619"/>
    </source>
</evidence>
<sequence length="1113" mass="125346">MTNPLTAQIAEHDIAKPSASFSEDPLWYKDAVIYQLHVKSFFDANNDGVGDFAGLIEKLDYIATLGVNTIWLLPFYPSPRRDDGYDIAAYIGVHPDYGTMDDARRFIEEAHARGLRVITELVVNHTSDQHPWFQRARNAPKGSPERDFYVWSDSDEGYAGTRIIFLDTEKSNWTWDPVAEQYFWHRFYSHQPDLNFDNPAVLDAVLEVMGYWLDLGVDGLRLDAVPYLIERDGTSNENLPETHAILKKIRARLDADFPDRMLLAEANMWPEDVQQYFGDEDECHMAFHFPLMPRMYMALAQEDRFPITDILRQTPDIPPSCQWAIFLRNHDELTLEMVTERERDYLWNHYASDKRARINLGIRRRLAPLLERDRRRVELLNSFLLSMPGTPVIYYGDEIGMGDNIHLGDRDGVRTPMQWTPDRNGGFSRANPASLVLPAIQDPLYGYQAINVEAQHEDPYSPLNWMRRLLQVRSKHHAFGRGSLKLIYPDNRRILAYLREYTDAEGNSETILCVANVSHASQAVEIDLSQFAGRIPVEMLGGVAFPPIGQLTYLLTLPPFGFYWFMLVTETSMPAWYVQPSAPLPDYQTLVLPNGAPDLLRGAARETLEKVTLPQYLQLRRWYAGKQQKLDSVQIALATSFPLKPGMLPMMLTELVTTDTGGEERYFLPLGVLAEEEGGSSLPQQLALARVRRERHVGMLTDAFALDNFAKRVFELIAEEASIETADGIIRCSKTDALADIELPEDADIRRMTVEQSNSSLTIADTVVVKVIRHLTAGIHPELEVGRVLTARGYRNAPMMLGDMTRIAADGTPHTLIVLQRFIHSQGDAWRWTLDTLARAAQQSDDTGTDAPAMADMADPILDLLHFADKLGTRLAELHAVLAQPSDDPAFAPERASEADCAHLAEQVKAQLDKAFSVLQHNDSDNSEIREMAARLQLQKGGLEALIDRLAAGAVGALRTRIHGDLHLGQVLVASGDVYLVDFEGEPARTLEERREKNSPWRDVAGLIRSYDYAAYFSANSGPSDLSEQAIAHRQRLLERYVPESREAFLRAYRALAPDSTAADALLDLFTLEKATYEICYEAANRPAWLVVPLRGLNALAARLLTPAQQQKG</sequence>
<dbReference type="Gene3D" id="2.60.40.1180">
    <property type="entry name" value="Golgi alpha-mannosidase II"/>
    <property type="match status" value="1"/>
</dbReference>
<evidence type="ECO:0000256" key="3">
    <source>
        <dbReference type="ARBA" id="ARBA00006219"/>
    </source>
</evidence>
<dbReference type="Gene3D" id="3.90.1200.10">
    <property type="match status" value="1"/>
</dbReference>
<dbReference type="PANTHER" id="PTHR10357">
    <property type="entry name" value="ALPHA-AMYLASE FAMILY MEMBER"/>
    <property type="match status" value="1"/>
</dbReference>
<dbReference type="InterPro" id="IPR045857">
    <property type="entry name" value="O16G_dom_2"/>
</dbReference>
<dbReference type="NCBIfam" id="TIGR02456">
    <property type="entry name" value="treS_nterm"/>
    <property type="match status" value="1"/>
</dbReference>
<dbReference type="RefSeq" id="WP_188396523.1">
    <property type="nucleotide sequence ID" value="NZ_BMCG01000005.1"/>
</dbReference>
<dbReference type="GO" id="GO:0005524">
    <property type="term" value="F:ATP binding"/>
    <property type="evidence" value="ECO:0007669"/>
    <property type="project" value="UniProtKB-KW"/>
</dbReference>
<reference evidence="17" key="1">
    <citation type="journal article" date="2014" name="Int. J. Syst. Evol. Microbiol.">
        <title>Complete genome sequence of Corynebacterium casei LMG S-19264T (=DSM 44701T), isolated from a smear-ripened cheese.</title>
        <authorList>
            <consortium name="US DOE Joint Genome Institute (JGI-PGF)"/>
            <person name="Walter F."/>
            <person name="Albersmeier A."/>
            <person name="Kalinowski J."/>
            <person name="Ruckert C."/>
        </authorList>
    </citation>
    <scope>NUCLEOTIDE SEQUENCE</scope>
    <source>
        <strain evidence="17">CCM 7086</strain>
    </source>
</reference>
<dbReference type="SUPFAM" id="SSF51011">
    <property type="entry name" value="Glycosyl hydrolase domain"/>
    <property type="match status" value="1"/>
</dbReference>
<keyword evidence="7" id="KW-0808">Transferase</keyword>
<dbReference type="InterPro" id="IPR013780">
    <property type="entry name" value="Glyco_hydro_b"/>
</dbReference>
<dbReference type="EC" id="5.4.99.16" evidence="5"/>
<dbReference type="PANTHER" id="PTHR10357:SF219">
    <property type="entry name" value="MALTOSE ALPHA-D-GLUCOSYLTRANSFERASE"/>
    <property type="match status" value="1"/>
</dbReference>
<evidence type="ECO:0000256" key="15">
    <source>
        <dbReference type="ARBA" id="ARBA00049067"/>
    </source>
</evidence>
<protein>
    <recommendedName>
        <fullName evidence="6">Maltokinase</fullName>
        <ecNumber evidence="4">2.7.1.175</ecNumber>
        <ecNumber evidence="5">5.4.99.16</ecNumber>
    </recommendedName>
    <alternativeName>
        <fullName evidence="14">Maltose alpha-D-glucosyltransferase</fullName>
    </alternativeName>
    <alternativeName>
        <fullName evidence="13">Maltose-1-phosphate synthase</fullName>
    </alternativeName>
</protein>
<evidence type="ECO:0000256" key="7">
    <source>
        <dbReference type="ARBA" id="ARBA00022679"/>
    </source>
</evidence>
<comment type="similarity">
    <text evidence="3">Belongs to the aminoglycoside phosphotransferase family.</text>
</comment>
<comment type="similarity">
    <text evidence="2">Belongs to the glycosyl hydrolase 13 family. TreS subfamily.</text>
</comment>
<evidence type="ECO:0000256" key="10">
    <source>
        <dbReference type="ARBA" id="ARBA00022837"/>
    </source>
</evidence>
<comment type="caution">
    <text evidence="17">The sequence shown here is derived from an EMBL/GenBank/DDBJ whole genome shotgun (WGS) entry which is preliminary data.</text>
</comment>
<dbReference type="SMART" id="SM00642">
    <property type="entry name" value="Aamy"/>
    <property type="match status" value="1"/>
</dbReference>
<dbReference type="InterPro" id="IPR017853">
    <property type="entry name" value="GH"/>
</dbReference>
<keyword evidence="10" id="KW-0106">Calcium</keyword>
<dbReference type="SUPFAM" id="SSF51445">
    <property type="entry name" value="(Trans)glycosidases"/>
    <property type="match status" value="1"/>
</dbReference>
<keyword evidence="18" id="KW-1185">Reference proteome</keyword>
<dbReference type="GO" id="GO:0016740">
    <property type="term" value="F:transferase activity"/>
    <property type="evidence" value="ECO:0007669"/>
    <property type="project" value="UniProtKB-KW"/>
</dbReference>
<evidence type="ECO:0000256" key="8">
    <source>
        <dbReference type="ARBA" id="ARBA00022723"/>
    </source>
</evidence>
<dbReference type="FunFam" id="3.20.20.80:FF:000055">
    <property type="entry name" value="Trehalose synthase"/>
    <property type="match status" value="1"/>
</dbReference>
<evidence type="ECO:0000259" key="16">
    <source>
        <dbReference type="SMART" id="SM00642"/>
    </source>
</evidence>
<gene>
    <name evidence="17" type="ORF">GCM10007205_24130</name>
</gene>
<evidence type="ECO:0000256" key="14">
    <source>
        <dbReference type="ARBA" id="ARBA00031378"/>
    </source>
</evidence>
<evidence type="ECO:0000313" key="18">
    <source>
        <dbReference type="Proteomes" id="UP000620266"/>
    </source>
</evidence>
<proteinExistence type="inferred from homology"/>
<evidence type="ECO:0000313" key="17">
    <source>
        <dbReference type="EMBL" id="GGC14457.1"/>
    </source>
</evidence>
<reference evidence="17" key="2">
    <citation type="submission" date="2020-09" db="EMBL/GenBank/DDBJ databases">
        <authorList>
            <person name="Sun Q."/>
            <person name="Sedlacek I."/>
        </authorList>
    </citation>
    <scope>NUCLEOTIDE SEQUENCE</scope>
    <source>
        <strain evidence="17">CCM 7086</strain>
    </source>
</reference>
<dbReference type="EC" id="2.7.1.175" evidence="4"/>
<dbReference type="Proteomes" id="UP000620266">
    <property type="component" value="Unassembled WGS sequence"/>
</dbReference>
<dbReference type="InterPro" id="IPR012811">
    <property type="entry name" value="TreS_maltokin_C_dom"/>
</dbReference>
<dbReference type="NCBIfam" id="TIGR02457">
    <property type="entry name" value="TreS_Cterm"/>
    <property type="match status" value="1"/>
</dbReference>
<dbReference type="InterPro" id="IPR012810">
    <property type="entry name" value="TreS/a-amylase_N"/>
</dbReference>
<accession>A0A8J2UNG7</accession>
<dbReference type="SUPFAM" id="SSF56112">
    <property type="entry name" value="Protein kinase-like (PK-like)"/>
    <property type="match status" value="1"/>
</dbReference>
<dbReference type="InterPro" id="IPR006047">
    <property type="entry name" value="GH13_cat_dom"/>
</dbReference>
<dbReference type="GO" id="GO:0046872">
    <property type="term" value="F:metal ion binding"/>
    <property type="evidence" value="ECO:0007669"/>
    <property type="project" value="UniProtKB-KW"/>
</dbReference>